<keyword evidence="4" id="KW-0548">Nucleotidyltransferase</keyword>
<dbReference type="InterPro" id="IPR050999">
    <property type="entry name" value="ADP-ribosyltransferase_ARG"/>
</dbReference>
<gene>
    <name evidence="11" type="ORF">GDO86_004849</name>
</gene>
<keyword evidence="3 10" id="KW-0808">Transferase</keyword>
<dbReference type="GO" id="GO:0003950">
    <property type="term" value="F:NAD+ poly-ADP-ribosyltransferase activity"/>
    <property type="evidence" value="ECO:0007669"/>
    <property type="project" value="TreeGrafter"/>
</dbReference>
<protein>
    <recommendedName>
        <fullName evidence="10">NAD(P)(+)--arginine ADP-ribosyltransferase</fullName>
        <ecNumber evidence="10">2.4.2.31</ecNumber>
    </recommendedName>
    <alternativeName>
        <fullName evidence="10">Mono(ADP-ribosyl)transferase</fullName>
    </alternativeName>
</protein>
<feature type="chain" id="PRO_5035964200" description="NAD(P)(+)--arginine ADP-ribosyltransferase" evidence="10">
    <location>
        <begin position="31"/>
        <end position="258"/>
    </location>
</feature>
<evidence type="ECO:0000256" key="4">
    <source>
        <dbReference type="ARBA" id="ARBA00022695"/>
    </source>
</evidence>
<evidence type="ECO:0000256" key="5">
    <source>
        <dbReference type="ARBA" id="ARBA00022729"/>
    </source>
</evidence>
<feature type="non-terminal residue" evidence="11">
    <location>
        <position position="258"/>
    </location>
</feature>
<dbReference type="Proteomes" id="UP000812440">
    <property type="component" value="Chromosome 2"/>
</dbReference>
<evidence type="ECO:0000256" key="8">
    <source>
        <dbReference type="ARBA" id="ARBA00023157"/>
    </source>
</evidence>
<dbReference type="PROSITE" id="PS01291">
    <property type="entry name" value="ART"/>
    <property type="match status" value="1"/>
</dbReference>
<dbReference type="PROSITE" id="PS51996">
    <property type="entry name" value="TR_MART"/>
    <property type="match status" value="1"/>
</dbReference>
<evidence type="ECO:0000256" key="7">
    <source>
        <dbReference type="ARBA" id="ARBA00023027"/>
    </source>
</evidence>
<dbReference type="PANTHER" id="PTHR10339">
    <property type="entry name" value="ADP-RIBOSYLTRANSFERASE"/>
    <property type="match status" value="1"/>
</dbReference>
<keyword evidence="7 10" id="KW-0520">NAD</keyword>
<evidence type="ECO:0000256" key="2">
    <source>
        <dbReference type="ARBA" id="ARBA00022676"/>
    </source>
</evidence>
<keyword evidence="2 10" id="KW-0328">Glycosyltransferase</keyword>
<feature type="signal peptide" evidence="10">
    <location>
        <begin position="1"/>
        <end position="30"/>
    </location>
</feature>
<evidence type="ECO:0000256" key="6">
    <source>
        <dbReference type="ARBA" id="ARBA00022857"/>
    </source>
</evidence>
<evidence type="ECO:0000256" key="10">
    <source>
        <dbReference type="RuleBase" id="RU361228"/>
    </source>
</evidence>
<dbReference type="EMBL" id="JAACNH010000002">
    <property type="protein sequence ID" value="KAG8453186.1"/>
    <property type="molecule type" value="Genomic_DNA"/>
</dbReference>
<evidence type="ECO:0000256" key="1">
    <source>
        <dbReference type="ARBA" id="ARBA00009558"/>
    </source>
</evidence>
<organism evidence="11 12">
    <name type="scientific">Hymenochirus boettgeri</name>
    <name type="common">Congo dwarf clawed frog</name>
    <dbReference type="NCBI Taxonomy" id="247094"/>
    <lineage>
        <taxon>Eukaryota</taxon>
        <taxon>Metazoa</taxon>
        <taxon>Chordata</taxon>
        <taxon>Craniata</taxon>
        <taxon>Vertebrata</taxon>
        <taxon>Euteleostomi</taxon>
        <taxon>Amphibia</taxon>
        <taxon>Batrachia</taxon>
        <taxon>Anura</taxon>
        <taxon>Pipoidea</taxon>
        <taxon>Pipidae</taxon>
        <taxon>Pipinae</taxon>
        <taxon>Hymenochirus</taxon>
    </lineage>
</organism>
<name>A0A8T2KFL9_9PIPI</name>
<evidence type="ECO:0000313" key="11">
    <source>
        <dbReference type="EMBL" id="KAG8453186.1"/>
    </source>
</evidence>
<keyword evidence="12" id="KW-1185">Reference proteome</keyword>
<dbReference type="InterPro" id="IPR000768">
    <property type="entry name" value="ART"/>
</dbReference>
<dbReference type="EC" id="2.4.2.31" evidence="10"/>
<dbReference type="OrthoDB" id="423533at2759"/>
<dbReference type="PANTHER" id="PTHR10339:SF2">
    <property type="entry name" value="ECTO-ADP-RIBOSYLTRANSFERASE 5"/>
    <property type="match status" value="1"/>
</dbReference>
<keyword evidence="6 10" id="KW-0521">NADP</keyword>
<dbReference type="Pfam" id="PF01129">
    <property type="entry name" value="ART"/>
    <property type="match status" value="1"/>
</dbReference>
<accession>A0A8T2KFL9</accession>
<evidence type="ECO:0000313" key="12">
    <source>
        <dbReference type="Proteomes" id="UP000812440"/>
    </source>
</evidence>
<dbReference type="GO" id="GO:0016779">
    <property type="term" value="F:nucleotidyltransferase activity"/>
    <property type="evidence" value="ECO:0007669"/>
    <property type="project" value="UniProtKB-KW"/>
</dbReference>
<dbReference type="Gene3D" id="3.90.176.10">
    <property type="entry name" value="Toxin ADP-ribosyltransferase, Chain A, domain 1"/>
    <property type="match status" value="1"/>
</dbReference>
<dbReference type="SUPFAM" id="SSF56399">
    <property type="entry name" value="ADP-ribosylation"/>
    <property type="match status" value="1"/>
</dbReference>
<comment type="similarity">
    <text evidence="1 10">Belongs to the Arg-specific ADP-ribosyltransferase family.</text>
</comment>
<proteinExistence type="inferred from homology"/>
<comment type="catalytic activity">
    <reaction evidence="9 10">
        <text>L-arginyl-[protein] + NAD(+) = N(omega)-(ADP-D-ribosyl)-L-arginyl-[protein] + nicotinamide + H(+)</text>
        <dbReference type="Rhea" id="RHEA:19149"/>
        <dbReference type="Rhea" id="RHEA-COMP:10532"/>
        <dbReference type="Rhea" id="RHEA-COMP:15087"/>
        <dbReference type="ChEBI" id="CHEBI:15378"/>
        <dbReference type="ChEBI" id="CHEBI:17154"/>
        <dbReference type="ChEBI" id="CHEBI:29965"/>
        <dbReference type="ChEBI" id="CHEBI:57540"/>
        <dbReference type="ChEBI" id="CHEBI:142554"/>
        <dbReference type="EC" id="2.4.2.31"/>
    </reaction>
</comment>
<reference evidence="11" key="1">
    <citation type="thesis" date="2020" institute="ProQuest LLC" country="789 East Eisenhower Parkway, Ann Arbor, MI, USA">
        <title>Comparative Genomics and Chromosome Evolution.</title>
        <authorList>
            <person name="Mudd A.B."/>
        </authorList>
    </citation>
    <scope>NUCLEOTIDE SEQUENCE</scope>
    <source>
        <strain evidence="11">Female2</strain>
        <tissue evidence="11">Blood</tissue>
    </source>
</reference>
<sequence>MTVNLSAGLRKMRFPLVCCSLTLLALQVSSEDYTLNYKTDAFDDQYIGCSDELESHMFNVLQEEKSNPDFASAWKIAKEKWDLRKSAKLPHGFKEEHGIALLMFTNQYPQENPIHKQLNNKLGAAGISRDRYMKDFHFKALHFYLSRALQLLKPKCDTKHETYWASAHAYHVAPLLRFGQFTSTNTKGLDAQAFLLNTTFRITTCYGANVKDFSFYNWEDQILIPVAENFKYVQKMGNTYLLESTGQQCSYFNCAYLG</sequence>
<evidence type="ECO:0000256" key="9">
    <source>
        <dbReference type="ARBA" id="ARBA00047597"/>
    </source>
</evidence>
<dbReference type="AlphaFoldDB" id="A0A8T2KFL9"/>
<keyword evidence="5 10" id="KW-0732">Signal</keyword>
<dbReference type="FunFam" id="3.90.176.10:FF:000001">
    <property type="entry name" value="NAD(P)(+)--arginine ADP-ribosyltransferase"/>
    <property type="match status" value="1"/>
</dbReference>
<dbReference type="PRINTS" id="PR00970">
    <property type="entry name" value="RIBTRNSFRASE"/>
</dbReference>
<keyword evidence="8" id="KW-1015">Disulfide bond</keyword>
<comment type="caution">
    <text evidence="11">The sequence shown here is derived from an EMBL/GenBank/DDBJ whole genome shotgun (WGS) entry which is preliminary data.</text>
</comment>
<dbReference type="GO" id="GO:0106274">
    <property type="term" value="F:NAD+-protein-arginine ADP-ribosyltransferase activity"/>
    <property type="evidence" value="ECO:0007669"/>
    <property type="project" value="UniProtKB-EC"/>
</dbReference>
<evidence type="ECO:0000256" key="3">
    <source>
        <dbReference type="ARBA" id="ARBA00022679"/>
    </source>
</evidence>